<reference evidence="2" key="2">
    <citation type="submission" date="2017-02" db="EMBL/GenBank/DDBJ databases">
        <title>Sunflower complete genome.</title>
        <authorList>
            <person name="Langlade N."/>
            <person name="Munos S."/>
        </authorList>
    </citation>
    <scope>NUCLEOTIDE SEQUENCE [LARGE SCALE GENOMIC DNA]</scope>
    <source>
        <tissue evidence="2">Leaves</tissue>
    </source>
</reference>
<dbReference type="Gramene" id="mRNA:HanXRQr2_Chr16g0749051">
    <property type="protein sequence ID" value="mRNA:HanXRQr2_Chr16g0749051"/>
    <property type="gene ID" value="HanXRQr2_Chr16g0749051"/>
</dbReference>
<dbReference type="AlphaFoldDB" id="A0A251S0G1"/>
<evidence type="ECO:0000313" key="3">
    <source>
        <dbReference type="Proteomes" id="UP000215914"/>
    </source>
</evidence>
<proteinExistence type="predicted"/>
<protein>
    <submittedName>
        <fullName evidence="1">Nucleic acid-binding protein</fullName>
    </submittedName>
    <submittedName>
        <fullName evidence="2">Putative nucleic acid-binding, OB-fold protein</fullName>
    </submittedName>
</protein>
<dbReference type="Gene3D" id="2.40.50.140">
    <property type="entry name" value="Nucleic acid-binding proteins"/>
    <property type="match status" value="1"/>
</dbReference>
<dbReference type="Proteomes" id="UP000215914">
    <property type="component" value="Chromosome 16"/>
</dbReference>
<evidence type="ECO:0000313" key="1">
    <source>
        <dbReference type="EMBL" id="KAF5760077.1"/>
    </source>
</evidence>
<evidence type="ECO:0000313" key="2">
    <source>
        <dbReference type="EMBL" id="OTF91626.1"/>
    </source>
</evidence>
<reference evidence="1 3" key="1">
    <citation type="journal article" date="2017" name="Nature">
        <title>The sunflower genome provides insights into oil metabolism, flowering and Asterid evolution.</title>
        <authorList>
            <person name="Badouin H."/>
            <person name="Gouzy J."/>
            <person name="Grassa C.J."/>
            <person name="Murat F."/>
            <person name="Staton S.E."/>
            <person name="Cottret L."/>
            <person name="Lelandais-Briere C."/>
            <person name="Owens G.L."/>
            <person name="Carrere S."/>
            <person name="Mayjonade B."/>
            <person name="Legrand L."/>
            <person name="Gill N."/>
            <person name="Kane N.C."/>
            <person name="Bowers J.E."/>
            <person name="Hubner S."/>
            <person name="Bellec A."/>
            <person name="Berard A."/>
            <person name="Berges H."/>
            <person name="Blanchet N."/>
            <person name="Boniface M.C."/>
            <person name="Brunel D."/>
            <person name="Catrice O."/>
            <person name="Chaidir N."/>
            <person name="Claudel C."/>
            <person name="Donnadieu C."/>
            <person name="Faraut T."/>
            <person name="Fievet G."/>
            <person name="Helmstetter N."/>
            <person name="King M."/>
            <person name="Knapp S.J."/>
            <person name="Lai Z."/>
            <person name="Le Paslier M.C."/>
            <person name="Lippi Y."/>
            <person name="Lorenzon L."/>
            <person name="Mandel J.R."/>
            <person name="Marage G."/>
            <person name="Marchand G."/>
            <person name="Marquand E."/>
            <person name="Bret-Mestries E."/>
            <person name="Morien E."/>
            <person name="Nambeesan S."/>
            <person name="Nguyen T."/>
            <person name="Pegot-Espagnet P."/>
            <person name="Pouilly N."/>
            <person name="Raftis F."/>
            <person name="Sallet E."/>
            <person name="Schiex T."/>
            <person name="Thomas J."/>
            <person name="Vandecasteele C."/>
            <person name="Vares D."/>
            <person name="Vear F."/>
            <person name="Vautrin S."/>
            <person name="Crespi M."/>
            <person name="Mangin B."/>
            <person name="Burke J.M."/>
            <person name="Salse J."/>
            <person name="Munos S."/>
            <person name="Vincourt P."/>
            <person name="Rieseberg L.H."/>
            <person name="Langlade N.B."/>
        </authorList>
    </citation>
    <scope>NUCLEOTIDE SEQUENCE [LARGE SCALE GENOMIC DNA]</scope>
    <source>
        <strain evidence="3">cv. SF193</strain>
        <tissue evidence="1">Leaves</tissue>
    </source>
</reference>
<reference evidence="1" key="3">
    <citation type="submission" date="2020-06" db="EMBL/GenBank/DDBJ databases">
        <title>Helianthus annuus Genome sequencing and assembly Release 2.</title>
        <authorList>
            <person name="Gouzy J."/>
            <person name="Langlade N."/>
            <person name="Munos S."/>
        </authorList>
    </citation>
    <scope>NUCLEOTIDE SEQUENCE</scope>
    <source>
        <tissue evidence="1">Leaves</tissue>
    </source>
</reference>
<name>A0A251S0G1_HELAN</name>
<dbReference type="InterPro" id="IPR012340">
    <property type="entry name" value="NA-bd_OB-fold"/>
</dbReference>
<dbReference type="InParanoid" id="A0A251S0G1"/>
<dbReference type="EMBL" id="CM007905">
    <property type="protein sequence ID" value="OTF91626.1"/>
    <property type="molecule type" value="Genomic_DNA"/>
</dbReference>
<accession>A0A251S0G1</accession>
<organism evidence="2 3">
    <name type="scientific">Helianthus annuus</name>
    <name type="common">Common sunflower</name>
    <dbReference type="NCBI Taxonomy" id="4232"/>
    <lineage>
        <taxon>Eukaryota</taxon>
        <taxon>Viridiplantae</taxon>
        <taxon>Streptophyta</taxon>
        <taxon>Embryophyta</taxon>
        <taxon>Tracheophyta</taxon>
        <taxon>Spermatophyta</taxon>
        <taxon>Magnoliopsida</taxon>
        <taxon>eudicotyledons</taxon>
        <taxon>Gunneridae</taxon>
        <taxon>Pentapetalae</taxon>
        <taxon>asterids</taxon>
        <taxon>campanulids</taxon>
        <taxon>Asterales</taxon>
        <taxon>Asteraceae</taxon>
        <taxon>Asteroideae</taxon>
        <taxon>Heliantheae alliance</taxon>
        <taxon>Heliantheae</taxon>
        <taxon>Helianthus</taxon>
    </lineage>
</organism>
<dbReference type="SUPFAM" id="SSF50249">
    <property type="entry name" value="Nucleic acid-binding proteins"/>
    <property type="match status" value="1"/>
</dbReference>
<keyword evidence="3" id="KW-1185">Reference proteome</keyword>
<dbReference type="EMBL" id="MNCJ02000331">
    <property type="protein sequence ID" value="KAF5760077.1"/>
    <property type="molecule type" value="Genomic_DNA"/>
</dbReference>
<sequence>MTTLASLQMKDQQELNAKTFICNATITKLLPDQNWYYTACPICFRTIYTSGNKWACPSDGYNDTPKYMYRVVATRNPFKYSTGATTLATVFNDAVKALLGRVSSDVVTKEANPMLIQSTQGKEKTFYLQALKDKRSGKT</sequence>
<gene>
    <name evidence="2" type="ORF">HannXRQ_Chr16g0512851</name>
    <name evidence="1" type="ORF">HanXRQr2_Chr16g0749051</name>
</gene>